<evidence type="ECO:0000256" key="1">
    <source>
        <dbReference type="SAM" id="MobiDB-lite"/>
    </source>
</evidence>
<feature type="domain" description="CTLH/CRA C-terminal to LisH motif" evidence="2">
    <location>
        <begin position="276"/>
        <end position="431"/>
    </location>
</feature>
<dbReference type="PANTHER" id="PTHR12864">
    <property type="entry name" value="RAN BINDING PROTEIN 9-RELATED"/>
    <property type="match status" value="1"/>
</dbReference>
<feature type="compositionally biased region" description="Polar residues" evidence="1">
    <location>
        <begin position="170"/>
        <end position="191"/>
    </location>
</feature>
<proteinExistence type="predicted"/>
<dbReference type="InterPro" id="IPR024964">
    <property type="entry name" value="CTLH/CRA"/>
</dbReference>
<accession>A0A8H3GMM4</accession>
<reference evidence="3" key="1">
    <citation type="submission" date="2021-01" db="EMBL/GenBank/DDBJ databases">
        <authorList>
            <person name="Kaushik A."/>
        </authorList>
    </citation>
    <scope>NUCLEOTIDE SEQUENCE</scope>
    <source>
        <strain evidence="3">AG3-1AP</strain>
    </source>
</reference>
<dbReference type="AlphaFoldDB" id="A0A8H3GMM4"/>
<organism evidence="3 4">
    <name type="scientific">Rhizoctonia solani</name>
    <dbReference type="NCBI Taxonomy" id="456999"/>
    <lineage>
        <taxon>Eukaryota</taxon>
        <taxon>Fungi</taxon>
        <taxon>Dikarya</taxon>
        <taxon>Basidiomycota</taxon>
        <taxon>Agaricomycotina</taxon>
        <taxon>Agaricomycetes</taxon>
        <taxon>Cantharellales</taxon>
        <taxon>Ceratobasidiaceae</taxon>
        <taxon>Rhizoctonia</taxon>
    </lineage>
</organism>
<name>A0A8H3GMM4_9AGAM</name>
<feature type="region of interest" description="Disordered" evidence="1">
    <location>
        <begin position="97"/>
        <end position="126"/>
    </location>
</feature>
<feature type="region of interest" description="Disordered" evidence="1">
    <location>
        <begin position="170"/>
        <end position="269"/>
    </location>
</feature>
<feature type="compositionally biased region" description="Polar residues" evidence="1">
    <location>
        <begin position="256"/>
        <end position="269"/>
    </location>
</feature>
<evidence type="ECO:0000259" key="2">
    <source>
        <dbReference type="Pfam" id="PF10607"/>
    </source>
</evidence>
<dbReference type="Pfam" id="PF10607">
    <property type="entry name" value="CTLH"/>
    <property type="match status" value="1"/>
</dbReference>
<feature type="region of interest" description="Disordered" evidence="1">
    <location>
        <begin position="319"/>
        <end position="343"/>
    </location>
</feature>
<dbReference type="EMBL" id="CAJMWV010002250">
    <property type="protein sequence ID" value="CAE6458255.1"/>
    <property type="molecule type" value="Genomic_DNA"/>
</dbReference>
<feature type="compositionally biased region" description="Polar residues" evidence="1">
    <location>
        <begin position="237"/>
        <end position="248"/>
    </location>
</feature>
<feature type="compositionally biased region" description="Polar residues" evidence="1">
    <location>
        <begin position="330"/>
        <end position="340"/>
    </location>
</feature>
<evidence type="ECO:0000313" key="4">
    <source>
        <dbReference type="Proteomes" id="UP000663831"/>
    </source>
</evidence>
<comment type="caution">
    <text evidence="3">The sequence shown here is derived from an EMBL/GenBank/DDBJ whole genome shotgun (WGS) entry which is preliminary data.</text>
</comment>
<gene>
    <name evidence="3" type="ORF">RDB_LOCUS73640</name>
</gene>
<evidence type="ECO:0000313" key="3">
    <source>
        <dbReference type="EMBL" id="CAE6458255.1"/>
    </source>
</evidence>
<dbReference type="Proteomes" id="UP000663831">
    <property type="component" value="Unassembled WGS sequence"/>
</dbReference>
<dbReference type="InterPro" id="IPR050618">
    <property type="entry name" value="Ubq-SigPath_Reg"/>
</dbReference>
<sequence>MHVIILRIHPGPTMSLTQAGGTLPSASDRELRGLVLSYLLYHGHKDTARVFAGEIAHRKDAESIERCPLWLPQESSNTFGVDSDLKSSDHEVVSALDHASLPEQDGDNQASNSIKTHRSKEDITSRMDLNAVPESVLVDVEVRRKIRQTILSGRIDDAIELITHHLPNFLPTNTPHSGTYDAESQVQNGSHEPSAPTNTSSPASQATPPSRSPTPVSTPVKADTPSEKPPQKPDALASTTLETNSQTLEDPKCTHVPTQTSRNPKSLNLGRSVNPAHILFNLRVQQFVEAIRTVPLPPSSKEHDQASLTEPIKVEEVGGIESISPDSVGRNEQNISSSTKSRSEARQRHLFQLASGLYQGIKSLACSADREIYAKEVEQVCSLMLGPSPESSLAAPYLSMSRREAVADQVNSAMLWYVGEAPAPRLQIWSQTAKVVWDQIVATRPTLPRTDDIPADVRMYAKYVIRSTEGEDQAHENMAIPFDFHSLAQA</sequence>
<protein>
    <recommendedName>
        <fullName evidence="2">CTLH/CRA C-terminal to LisH motif domain-containing protein</fullName>
    </recommendedName>
</protein>
<feature type="compositionally biased region" description="Low complexity" evidence="1">
    <location>
        <begin position="193"/>
        <end position="220"/>
    </location>
</feature>